<feature type="transmembrane region" description="Helical" evidence="2">
    <location>
        <begin position="204"/>
        <end position="228"/>
    </location>
</feature>
<proteinExistence type="predicted"/>
<keyword evidence="2" id="KW-0472">Membrane</keyword>
<evidence type="ECO:0000313" key="4">
    <source>
        <dbReference type="Proteomes" id="UP000184016"/>
    </source>
</evidence>
<feature type="region of interest" description="Disordered" evidence="1">
    <location>
        <begin position="394"/>
        <end position="416"/>
    </location>
</feature>
<accession>A0A1M6K7Q1</accession>
<evidence type="ECO:0000313" key="3">
    <source>
        <dbReference type="EMBL" id="SHJ54887.1"/>
    </source>
</evidence>
<feature type="compositionally biased region" description="Basic and acidic residues" evidence="1">
    <location>
        <begin position="394"/>
        <end position="408"/>
    </location>
</feature>
<feature type="transmembrane region" description="Helical" evidence="2">
    <location>
        <begin position="60"/>
        <end position="80"/>
    </location>
</feature>
<feature type="transmembrane region" description="Helical" evidence="2">
    <location>
        <begin position="34"/>
        <end position="54"/>
    </location>
</feature>
<dbReference type="EMBL" id="FRAF01000001">
    <property type="protein sequence ID" value="SHJ54887.1"/>
    <property type="molecule type" value="Genomic_DNA"/>
</dbReference>
<feature type="transmembrane region" description="Helical" evidence="2">
    <location>
        <begin position="140"/>
        <end position="159"/>
    </location>
</feature>
<dbReference type="Proteomes" id="UP000184016">
    <property type="component" value="Unassembled WGS sequence"/>
</dbReference>
<organism evidence="3 4">
    <name type="scientific">Alicyclobacillus tolerans</name>
    <dbReference type="NCBI Taxonomy" id="90970"/>
    <lineage>
        <taxon>Bacteria</taxon>
        <taxon>Bacillati</taxon>
        <taxon>Bacillota</taxon>
        <taxon>Bacilli</taxon>
        <taxon>Bacillales</taxon>
        <taxon>Alicyclobacillaceae</taxon>
        <taxon>Alicyclobacillus</taxon>
    </lineage>
</organism>
<feature type="transmembrane region" description="Helical" evidence="2">
    <location>
        <begin position="111"/>
        <end position="128"/>
    </location>
</feature>
<keyword evidence="4" id="KW-1185">Reference proteome</keyword>
<dbReference type="STRING" id="1830138.SAMN05443507_101168"/>
<feature type="transmembrane region" description="Helical" evidence="2">
    <location>
        <begin position="286"/>
        <end position="307"/>
    </location>
</feature>
<evidence type="ECO:0000256" key="2">
    <source>
        <dbReference type="SAM" id="Phobius"/>
    </source>
</evidence>
<sequence length="416" mass="48683">MIRPSLRKDRIEQRGNDCLRESKQDRLSQDPFRFSWYWCLVSFIFPAILIYVISEQFHHQDLILSSTLWLFGFLLVLAWTKFLAPRSMLPIFLVFVLVACLIAIVKDVWLSIVWNILLFSLAIFRYRLSMTTRDLLRHNLIQYWIDAVASFSVLIYGLSFLSSVWAIRWLTAMIVFLLLMRLVLSWKLAGSYSEKRFFMLKTLLLLVVGCVFVMVVLPFALLFVIGGLGEATLYLLSPLLESLLGKIFEIFRLLDRLKRHASVSEQNAHQANSVIHPTAASPLSEWTGILLLLLIAIFAIWQIRRFLRKRKVPREKVVPGMVITRSLIDKERHPIPRFLSTQDKLRLELQKAMKLYLRKKRRFSYSWTAANWYKVLGESEENFQLPDLQAYEKQRYDTTGEPSNESKNRFTSNPPL</sequence>
<reference evidence="4" key="1">
    <citation type="submission" date="2016-11" db="EMBL/GenBank/DDBJ databases">
        <authorList>
            <person name="Varghese N."/>
            <person name="Submissions S."/>
        </authorList>
    </citation>
    <scope>NUCLEOTIDE SEQUENCE [LARGE SCALE GENOMIC DNA]</scope>
    <source>
        <strain evidence="4">USBA-503</strain>
    </source>
</reference>
<protein>
    <submittedName>
        <fullName evidence="3">Uncharacterized protein</fullName>
    </submittedName>
</protein>
<feature type="transmembrane region" description="Helical" evidence="2">
    <location>
        <begin position="87"/>
        <end position="105"/>
    </location>
</feature>
<evidence type="ECO:0000256" key="1">
    <source>
        <dbReference type="SAM" id="MobiDB-lite"/>
    </source>
</evidence>
<gene>
    <name evidence="3" type="ORF">SAMN05443507_101168</name>
</gene>
<keyword evidence="2" id="KW-0812">Transmembrane</keyword>
<keyword evidence="2" id="KW-1133">Transmembrane helix</keyword>
<name>A0A1M6K7Q1_9BACL</name>
<dbReference type="AlphaFoldDB" id="A0A1M6K7Q1"/>
<feature type="transmembrane region" description="Helical" evidence="2">
    <location>
        <begin position="165"/>
        <end position="184"/>
    </location>
</feature>